<proteinExistence type="predicted"/>
<protein>
    <submittedName>
        <fullName evidence="1">CLUMA_CG001294, isoform A</fullName>
    </submittedName>
</protein>
<gene>
    <name evidence="1" type="ORF">CLUMA_CG001294</name>
</gene>
<evidence type="ECO:0000313" key="1">
    <source>
        <dbReference type="EMBL" id="CRK87493.1"/>
    </source>
</evidence>
<accession>A0A1J1HHL3</accession>
<evidence type="ECO:0000313" key="2">
    <source>
        <dbReference type="Proteomes" id="UP000183832"/>
    </source>
</evidence>
<dbReference type="Proteomes" id="UP000183832">
    <property type="component" value="Unassembled WGS sequence"/>
</dbReference>
<organism evidence="1 2">
    <name type="scientific">Clunio marinus</name>
    <dbReference type="NCBI Taxonomy" id="568069"/>
    <lineage>
        <taxon>Eukaryota</taxon>
        <taxon>Metazoa</taxon>
        <taxon>Ecdysozoa</taxon>
        <taxon>Arthropoda</taxon>
        <taxon>Hexapoda</taxon>
        <taxon>Insecta</taxon>
        <taxon>Pterygota</taxon>
        <taxon>Neoptera</taxon>
        <taxon>Endopterygota</taxon>
        <taxon>Diptera</taxon>
        <taxon>Nematocera</taxon>
        <taxon>Chironomoidea</taxon>
        <taxon>Chironomidae</taxon>
        <taxon>Clunio</taxon>
    </lineage>
</organism>
<dbReference type="AlphaFoldDB" id="A0A1J1HHL3"/>
<sequence length="73" mass="8450">MRWYKSPQSVLNKQKMINVGDKETLVDCLPPVNARSVQIESEENIWFLTLLPEGKRVIVFELFAQHHIKVAVS</sequence>
<name>A0A1J1HHL3_9DIPT</name>
<keyword evidence="2" id="KW-1185">Reference proteome</keyword>
<reference evidence="1 2" key="1">
    <citation type="submission" date="2015-04" db="EMBL/GenBank/DDBJ databases">
        <authorList>
            <person name="Syromyatnikov M.Y."/>
            <person name="Popov V.N."/>
        </authorList>
    </citation>
    <scope>NUCLEOTIDE SEQUENCE [LARGE SCALE GENOMIC DNA]</scope>
</reference>
<dbReference type="EMBL" id="CVRI01000004">
    <property type="protein sequence ID" value="CRK87493.1"/>
    <property type="molecule type" value="Genomic_DNA"/>
</dbReference>